<organism evidence="2 3">
    <name type="scientific">Mycolicibacterium fortuitum</name>
    <name type="common">Mycobacterium fortuitum</name>
    <dbReference type="NCBI Taxonomy" id="1766"/>
    <lineage>
        <taxon>Bacteria</taxon>
        <taxon>Bacillati</taxon>
        <taxon>Actinomycetota</taxon>
        <taxon>Actinomycetes</taxon>
        <taxon>Mycobacteriales</taxon>
        <taxon>Mycobacteriaceae</taxon>
        <taxon>Mycolicibacterium</taxon>
    </lineage>
</organism>
<comment type="caution">
    <text evidence="2">The sequence shown here is derived from an EMBL/GenBank/DDBJ whole genome shotgun (WGS) entry which is preliminary data.</text>
</comment>
<evidence type="ECO:0000313" key="2">
    <source>
        <dbReference type="EMBL" id="MDV7292021.1"/>
    </source>
</evidence>
<evidence type="ECO:0000313" key="3">
    <source>
        <dbReference type="Proteomes" id="UP001186041"/>
    </source>
</evidence>
<proteinExistence type="predicted"/>
<sequence>MSDPDEVMQAHRLTPEGSLFSPSTLQEVRDRLEYIDGHECDCGETPHEDALHDLAHDDVPALLRVIEHQAAEIERLRAGIARVRDALGAQA</sequence>
<dbReference type="AlphaFoldDB" id="A0AAE4VCU0"/>
<reference evidence="2" key="1">
    <citation type="submission" date="2023-10" db="EMBL/GenBank/DDBJ databases">
        <title>Mycolicibacterium fortuitum clinical isolates causing pulmonary infections in humans.</title>
        <authorList>
            <person name="Mejia-Ponce P.M."/>
            <person name="Zenteno-Cuevas R."/>
            <person name="Licona-Cassani C."/>
        </authorList>
    </citation>
    <scope>NUCLEOTIDE SEQUENCE</scope>
    <source>
        <strain evidence="2">M8</strain>
    </source>
</reference>
<gene>
    <name evidence="2" type="ORF">R4485_17785</name>
</gene>
<evidence type="ECO:0000256" key="1">
    <source>
        <dbReference type="SAM" id="MobiDB-lite"/>
    </source>
</evidence>
<accession>A0AAE4VCU0</accession>
<feature type="region of interest" description="Disordered" evidence="1">
    <location>
        <begin position="1"/>
        <end position="20"/>
    </location>
</feature>
<dbReference type="Proteomes" id="UP001186041">
    <property type="component" value="Unassembled WGS sequence"/>
</dbReference>
<name>A0AAE4VCU0_MYCFO</name>
<dbReference type="EMBL" id="JAWLVV010000015">
    <property type="protein sequence ID" value="MDV7292021.1"/>
    <property type="molecule type" value="Genomic_DNA"/>
</dbReference>
<dbReference type="RefSeq" id="WP_317722249.1">
    <property type="nucleotide sequence ID" value="NZ_JAWLVK010000015.1"/>
</dbReference>
<protein>
    <submittedName>
        <fullName evidence="2">Uncharacterized protein</fullName>
    </submittedName>
</protein>